<dbReference type="EMBL" id="JAUEPP010000005">
    <property type="protein sequence ID" value="KAK3342255.1"/>
    <property type="molecule type" value="Genomic_DNA"/>
</dbReference>
<accession>A0AAE0JBZ1</accession>
<dbReference type="GeneID" id="87868184"/>
<dbReference type="Gene3D" id="3.40.50.150">
    <property type="entry name" value="Vaccinia Virus protein VP39"/>
    <property type="match status" value="1"/>
</dbReference>
<dbReference type="CDD" id="cd02440">
    <property type="entry name" value="AdoMet_MTases"/>
    <property type="match status" value="1"/>
</dbReference>
<sequence>MAAAAAAAEPIQVDHDVVGDLNVDDNESIRDAETLYGSTQSVTASIYDYRDVHGRLYQASKTTEYIFPVDEQHLQGYDLAHEYMLILFSNKLYLAPISNPQTILDIGTGTGNWAIDIATESPSASVIGTDISAVQPTFAPPNVSFQIDDAQLDWTFQPNHFDFIHCRFLYGGINDWAKLYRQAYTHLKPGGWFQHVEFDIETLSENPKVQNDQDHVFKTWCRLFWAVGDKTGRTMRIGRDGTMKKLMKEQGFTEVVHKSYRVPIGAWAKDRKLKQVGLLNWHYIDQSLDGFAVYPMGQVLGWSREEVSELVNRMRRAIRDVRSLSYYTVKVVYGRKPEEGR</sequence>
<dbReference type="GO" id="GO:0032259">
    <property type="term" value="P:methylation"/>
    <property type="evidence" value="ECO:0007669"/>
    <property type="project" value="UniProtKB-KW"/>
</dbReference>
<organism evidence="2 3">
    <name type="scientific">Neurospora tetraspora</name>
    <dbReference type="NCBI Taxonomy" id="94610"/>
    <lineage>
        <taxon>Eukaryota</taxon>
        <taxon>Fungi</taxon>
        <taxon>Dikarya</taxon>
        <taxon>Ascomycota</taxon>
        <taxon>Pezizomycotina</taxon>
        <taxon>Sordariomycetes</taxon>
        <taxon>Sordariomycetidae</taxon>
        <taxon>Sordariales</taxon>
        <taxon>Sordariaceae</taxon>
        <taxon>Neurospora</taxon>
    </lineage>
</organism>
<comment type="caution">
    <text evidence="2">The sequence shown here is derived from an EMBL/GenBank/DDBJ whole genome shotgun (WGS) entry which is preliminary data.</text>
</comment>
<protein>
    <submittedName>
        <fullName evidence="2">S-adenosyl-L-methionine-dependent methyltransferase</fullName>
    </submittedName>
</protein>
<keyword evidence="2" id="KW-0808">Transferase</keyword>
<evidence type="ECO:0000313" key="2">
    <source>
        <dbReference type="EMBL" id="KAK3342255.1"/>
    </source>
</evidence>
<reference evidence="2" key="2">
    <citation type="submission" date="2023-06" db="EMBL/GenBank/DDBJ databases">
        <authorList>
            <consortium name="Lawrence Berkeley National Laboratory"/>
            <person name="Haridas S."/>
            <person name="Hensen N."/>
            <person name="Bonometti L."/>
            <person name="Westerberg I."/>
            <person name="Brannstrom I.O."/>
            <person name="Guillou S."/>
            <person name="Cros-Aarteil S."/>
            <person name="Calhoun S."/>
            <person name="Kuo A."/>
            <person name="Mondo S."/>
            <person name="Pangilinan J."/>
            <person name="Riley R."/>
            <person name="Labutti K."/>
            <person name="Andreopoulos B."/>
            <person name="Lipzen A."/>
            <person name="Chen C."/>
            <person name="Yanf M."/>
            <person name="Daum C."/>
            <person name="Ng V."/>
            <person name="Clum A."/>
            <person name="Steindorff A."/>
            <person name="Ohm R."/>
            <person name="Martin F."/>
            <person name="Silar P."/>
            <person name="Natvig D."/>
            <person name="Lalanne C."/>
            <person name="Gautier V."/>
            <person name="Ament-Velasquez S.L."/>
            <person name="Kruys A."/>
            <person name="Hutchinson M.I."/>
            <person name="Powell A.J."/>
            <person name="Barry K."/>
            <person name="Miller A.N."/>
            <person name="Grigoriev I.V."/>
            <person name="Debuchy R."/>
            <person name="Gladieux P."/>
            <person name="Thoren M.H."/>
            <person name="Johannesson H."/>
        </authorList>
    </citation>
    <scope>NUCLEOTIDE SEQUENCE</scope>
    <source>
        <strain evidence="2">CBS 560.94</strain>
    </source>
</reference>
<dbReference type="Pfam" id="PF13489">
    <property type="entry name" value="Methyltransf_23"/>
    <property type="match status" value="1"/>
</dbReference>
<gene>
    <name evidence="2" type="ORF">B0H65DRAFT_589359</name>
</gene>
<evidence type="ECO:0000256" key="1">
    <source>
        <dbReference type="ARBA" id="ARBA00038158"/>
    </source>
</evidence>
<keyword evidence="2" id="KW-0489">Methyltransferase</keyword>
<comment type="similarity">
    <text evidence="1">Belongs to the methyltransferase superfamily. LaeA methyltransferase family.</text>
</comment>
<proteinExistence type="inferred from homology"/>
<name>A0AAE0JBZ1_9PEZI</name>
<evidence type="ECO:0000313" key="3">
    <source>
        <dbReference type="Proteomes" id="UP001278500"/>
    </source>
</evidence>
<dbReference type="AlphaFoldDB" id="A0AAE0JBZ1"/>
<reference evidence="2" key="1">
    <citation type="journal article" date="2023" name="Mol. Phylogenet. Evol.">
        <title>Genome-scale phylogeny and comparative genomics of the fungal order Sordariales.</title>
        <authorList>
            <person name="Hensen N."/>
            <person name="Bonometti L."/>
            <person name="Westerberg I."/>
            <person name="Brannstrom I.O."/>
            <person name="Guillou S."/>
            <person name="Cros-Aarteil S."/>
            <person name="Calhoun S."/>
            <person name="Haridas S."/>
            <person name="Kuo A."/>
            <person name="Mondo S."/>
            <person name="Pangilinan J."/>
            <person name="Riley R."/>
            <person name="LaButti K."/>
            <person name="Andreopoulos B."/>
            <person name="Lipzen A."/>
            <person name="Chen C."/>
            <person name="Yan M."/>
            <person name="Daum C."/>
            <person name="Ng V."/>
            <person name="Clum A."/>
            <person name="Steindorff A."/>
            <person name="Ohm R.A."/>
            <person name="Martin F."/>
            <person name="Silar P."/>
            <person name="Natvig D.O."/>
            <person name="Lalanne C."/>
            <person name="Gautier V."/>
            <person name="Ament-Velasquez S.L."/>
            <person name="Kruys A."/>
            <person name="Hutchinson M.I."/>
            <person name="Powell A.J."/>
            <person name="Barry K."/>
            <person name="Miller A.N."/>
            <person name="Grigoriev I.V."/>
            <person name="Debuchy R."/>
            <person name="Gladieux P."/>
            <person name="Hiltunen Thoren M."/>
            <person name="Johannesson H."/>
        </authorList>
    </citation>
    <scope>NUCLEOTIDE SEQUENCE</scope>
    <source>
        <strain evidence="2">CBS 560.94</strain>
    </source>
</reference>
<dbReference type="PANTHER" id="PTHR43591:SF10">
    <property type="entry name" value="ABC TRANSMEMBRANE TYPE-1 DOMAIN-CONTAINING PROTEIN-RELATED"/>
    <property type="match status" value="1"/>
</dbReference>
<dbReference type="InterPro" id="IPR029063">
    <property type="entry name" value="SAM-dependent_MTases_sf"/>
</dbReference>
<dbReference type="GO" id="GO:0008168">
    <property type="term" value="F:methyltransferase activity"/>
    <property type="evidence" value="ECO:0007669"/>
    <property type="project" value="UniProtKB-KW"/>
</dbReference>
<keyword evidence="3" id="KW-1185">Reference proteome</keyword>
<dbReference type="Proteomes" id="UP001278500">
    <property type="component" value="Unassembled WGS sequence"/>
</dbReference>
<dbReference type="PANTHER" id="PTHR43591">
    <property type="entry name" value="METHYLTRANSFERASE"/>
    <property type="match status" value="1"/>
</dbReference>
<dbReference type="RefSeq" id="XP_062680048.1">
    <property type="nucleotide sequence ID" value="XM_062831030.1"/>
</dbReference>
<dbReference type="SUPFAM" id="SSF53335">
    <property type="entry name" value="S-adenosyl-L-methionine-dependent methyltransferases"/>
    <property type="match status" value="1"/>
</dbReference>